<reference evidence="2" key="1">
    <citation type="journal article" date="2019" name="Environ. Microbiol.">
        <title>Fungal ecological strategies reflected in gene transcription - a case study of two litter decomposers.</title>
        <authorList>
            <person name="Barbi F."/>
            <person name="Kohler A."/>
            <person name="Barry K."/>
            <person name="Baskaran P."/>
            <person name="Daum C."/>
            <person name="Fauchery L."/>
            <person name="Ihrmark K."/>
            <person name="Kuo A."/>
            <person name="LaButti K."/>
            <person name="Lipzen A."/>
            <person name="Morin E."/>
            <person name="Grigoriev I.V."/>
            <person name="Henrissat B."/>
            <person name="Lindahl B."/>
            <person name="Martin F."/>
        </authorList>
    </citation>
    <scope>NUCLEOTIDE SEQUENCE</scope>
    <source>
        <strain evidence="2">JB14</strain>
    </source>
</reference>
<evidence type="ECO:0000256" key="1">
    <source>
        <dbReference type="SAM" id="MobiDB-lite"/>
    </source>
</evidence>
<dbReference type="AlphaFoldDB" id="A0A6A4GDB2"/>
<gene>
    <name evidence="2" type="ORF">BT96DRAFT_1032452</name>
</gene>
<proteinExistence type="predicted"/>
<dbReference type="OrthoDB" id="3021788at2759"/>
<protein>
    <submittedName>
        <fullName evidence="2">Uncharacterized protein</fullName>
    </submittedName>
</protein>
<evidence type="ECO:0000313" key="2">
    <source>
        <dbReference type="EMBL" id="KAE9383526.1"/>
    </source>
</evidence>
<organism evidence="2 3">
    <name type="scientific">Gymnopus androsaceus JB14</name>
    <dbReference type="NCBI Taxonomy" id="1447944"/>
    <lineage>
        <taxon>Eukaryota</taxon>
        <taxon>Fungi</taxon>
        <taxon>Dikarya</taxon>
        <taxon>Basidiomycota</taxon>
        <taxon>Agaricomycotina</taxon>
        <taxon>Agaricomycetes</taxon>
        <taxon>Agaricomycetidae</taxon>
        <taxon>Agaricales</taxon>
        <taxon>Marasmiineae</taxon>
        <taxon>Omphalotaceae</taxon>
        <taxon>Gymnopus</taxon>
    </lineage>
</organism>
<dbReference type="EMBL" id="ML770424">
    <property type="protein sequence ID" value="KAE9383526.1"/>
    <property type="molecule type" value="Genomic_DNA"/>
</dbReference>
<feature type="compositionally biased region" description="Polar residues" evidence="1">
    <location>
        <begin position="1"/>
        <end position="10"/>
    </location>
</feature>
<sequence length="177" mass="19893">MSYANPTFSHSRPPVHPSKMSDSERLEKAIEFIVDELNYPSVAEFFTTYIQQIPRDTSASFGDRHCRTLKAFLQGRTKVKPVEIVKKIYGHRYSYPSYKSSQKEVQSLLCFHPSMPPKDINYACPSVSTWATQLVGKHVEKSMQDLTHDPPVPDSLSAQVPVHLAAAANDRSKAKGI</sequence>
<evidence type="ECO:0000313" key="3">
    <source>
        <dbReference type="Proteomes" id="UP000799118"/>
    </source>
</evidence>
<keyword evidence="3" id="KW-1185">Reference proteome</keyword>
<feature type="region of interest" description="Disordered" evidence="1">
    <location>
        <begin position="1"/>
        <end position="21"/>
    </location>
</feature>
<accession>A0A6A4GDB2</accession>
<dbReference type="Proteomes" id="UP000799118">
    <property type="component" value="Unassembled WGS sequence"/>
</dbReference>
<name>A0A6A4GDB2_9AGAR</name>